<feature type="compositionally biased region" description="Low complexity" evidence="3">
    <location>
        <begin position="57"/>
        <end position="66"/>
    </location>
</feature>
<dbReference type="SUPFAM" id="SSF46785">
    <property type="entry name" value="Winged helix' DNA-binding domain"/>
    <property type="match status" value="1"/>
</dbReference>
<dbReference type="InterPro" id="IPR036390">
    <property type="entry name" value="WH_DNA-bd_sf"/>
</dbReference>
<feature type="domain" description="RRM" evidence="4">
    <location>
        <begin position="133"/>
        <end position="230"/>
    </location>
</feature>
<dbReference type="InterPro" id="IPR035979">
    <property type="entry name" value="RBD_domain_sf"/>
</dbReference>
<feature type="region of interest" description="Disordered" evidence="3">
    <location>
        <begin position="45"/>
        <end position="106"/>
    </location>
</feature>
<dbReference type="Gene3D" id="1.10.10.10">
    <property type="entry name" value="Winged helix-like DNA-binding domain superfamily/Winged helix DNA-binding domain"/>
    <property type="match status" value="1"/>
</dbReference>
<keyword evidence="1 2" id="KW-0694">RNA-binding</keyword>
<feature type="compositionally biased region" description="Basic and acidic residues" evidence="3">
    <location>
        <begin position="72"/>
        <end position="82"/>
    </location>
</feature>
<feature type="region of interest" description="Disordered" evidence="3">
    <location>
        <begin position="1"/>
        <end position="24"/>
    </location>
</feature>
<dbReference type="PROSITE" id="PS50961">
    <property type="entry name" value="HTH_LA"/>
    <property type="match status" value="1"/>
</dbReference>
<feature type="region of interest" description="Disordered" evidence="3">
    <location>
        <begin position="379"/>
        <end position="405"/>
    </location>
</feature>
<organism evidence="6 7">
    <name type="scientific">Prorocentrum cordatum</name>
    <dbReference type="NCBI Taxonomy" id="2364126"/>
    <lineage>
        <taxon>Eukaryota</taxon>
        <taxon>Sar</taxon>
        <taxon>Alveolata</taxon>
        <taxon>Dinophyceae</taxon>
        <taxon>Prorocentrales</taxon>
        <taxon>Prorocentraceae</taxon>
        <taxon>Prorocentrum</taxon>
    </lineage>
</organism>
<dbReference type="InterPro" id="IPR000504">
    <property type="entry name" value="RRM_dom"/>
</dbReference>
<dbReference type="SUPFAM" id="SSF54928">
    <property type="entry name" value="RNA-binding domain, RBD"/>
    <property type="match status" value="1"/>
</dbReference>
<dbReference type="InterPro" id="IPR012677">
    <property type="entry name" value="Nucleotide-bd_a/b_plait_sf"/>
</dbReference>
<evidence type="ECO:0000313" key="6">
    <source>
        <dbReference type="EMBL" id="CAK0832414.1"/>
    </source>
</evidence>
<dbReference type="InterPro" id="IPR045180">
    <property type="entry name" value="La_dom_prot"/>
</dbReference>
<dbReference type="InterPro" id="IPR006630">
    <property type="entry name" value="La_HTH"/>
</dbReference>
<keyword evidence="7" id="KW-1185">Reference proteome</keyword>
<dbReference type="InterPro" id="IPR007201">
    <property type="entry name" value="Mei2-like_Rrm_C"/>
</dbReference>
<sequence>MLWQPKEATTEVLGEAQGKADAVPATDPEAKIYSKATLLRVFEQSGEVRRCQPTPPTTAGAATSSEPPSPRPESDEPREERGTFPVLAPASRAGRSAASRGAQAARIGGPQAQAAAMAQAQAMAMVDPASAPTTVMLRNIPSQFTRKLLQSALKDKGFANAYDFLYLPIDHSSGRSMGYAFINFRTQAWCGMFAEAFNGVPVNQCLSGFRANSRAAASGGKVFDVRIAQVQGFEANFARVSAGRHVGEKEEWRPIFLGPDGSRIPLQASPPQAHGNGSAAMWPDPYSFLQQQAFDEAYFPTDWAATFGAWAEQAFEEDAPAPWENAHGGAGAAGHGASMRMEACEFVPGMEAPVIERIVDGVPIVAAESHLKAKELAEMQAKARAQPPSGKDRGPGGDLPGSGSKEARLQQQIEYYFSVNNVCHDMHLRALMDRFGWVRLEALCEFPRLRSLGATAATAAEALRTSETVELSSDAHRARIRNVTLREAFPKVVDPVARIGPPVAAAEAAAAAAARGGTTQAAGLGGAT</sequence>
<accession>A0ABN9SKY2</accession>
<evidence type="ECO:0000256" key="3">
    <source>
        <dbReference type="SAM" id="MobiDB-lite"/>
    </source>
</evidence>
<dbReference type="PANTHER" id="PTHR22792">
    <property type="entry name" value="LUPUS LA PROTEIN-RELATED"/>
    <property type="match status" value="1"/>
</dbReference>
<feature type="domain" description="HTH La-type RNA-binding" evidence="5">
    <location>
        <begin position="399"/>
        <end position="488"/>
    </location>
</feature>
<dbReference type="EMBL" id="CAUYUJ010011692">
    <property type="protein sequence ID" value="CAK0832414.1"/>
    <property type="molecule type" value="Genomic_DNA"/>
</dbReference>
<evidence type="ECO:0000259" key="5">
    <source>
        <dbReference type="PROSITE" id="PS50961"/>
    </source>
</evidence>
<evidence type="ECO:0000259" key="4">
    <source>
        <dbReference type="PROSITE" id="PS50102"/>
    </source>
</evidence>
<proteinExistence type="predicted"/>
<evidence type="ECO:0000256" key="1">
    <source>
        <dbReference type="ARBA" id="ARBA00022884"/>
    </source>
</evidence>
<dbReference type="Proteomes" id="UP001189429">
    <property type="component" value="Unassembled WGS sequence"/>
</dbReference>
<evidence type="ECO:0008006" key="8">
    <source>
        <dbReference type="Google" id="ProtNLM"/>
    </source>
</evidence>
<protein>
    <recommendedName>
        <fullName evidence="8">Mei2-like C-terminal RNA recognition motif domain-containing protein</fullName>
    </recommendedName>
</protein>
<dbReference type="Pfam" id="PF04059">
    <property type="entry name" value="RRM_2"/>
    <property type="match status" value="1"/>
</dbReference>
<dbReference type="PROSITE" id="PS50102">
    <property type="entry name" value="RRM"/>
    <property type="match status" value="1"/>
</dbReference>
<dbReference type="InterPro" id="IPR036388">
    <property type="entry name" value="WH-like_DNA-bd_sf"/>
</dbReference>
<reference evidence="6" key="1">
    <citation type="submission" date="2023-10" db="EMBL/GenBank/DDBJ databases">
        <authorList>
            <person name="Chen Y."/>
            <person name="Shah S."/>
            <person name="Dougan E. K."/>
            <person name="Thang M."/>
            <person name="Chan C."/>
        </authorList>
    </citation>
    <scope>NUCLEOTIDE SEQUENCE [LARGE SCALE GENOMIC DNA]</scope>
</reference>
<evidence type="ECO:0000313" key="7">
    <source>
        <dbReference type="Proteomes" id="UP001189429"/>
    </source>
</evidence>
<dbReference type="SMART" id="SM00715">
    <property type="entry name" value="LA"/>
    <property type="match status" value="1"/>
</dbReference>
<dbReference type="CDD" id="cd07323">
    <property type="entry name" value="LAM"/>
    <property type="match status" value="1"/>
</dbReference>
<dbReference type="Gene3D" id="3.30.70.330">
    <property type="match status" value="1"/>
</dbReference>
<evidence type="ECO:0000256" key="2">
    <source>
        <dbReference type="PROSITE-ProRule" id="PRU00332"/>
    </source>
</evidence>
<gene>
    <name evidence="6" type="ORF">PCOR1329_LOCUS30437</name>
</gene>
<feature type="compositionally biased region" description="Low complexity" evidence="3">
    <location>
        <begin position="88"/>
        <end position="106"/>
    </location>
</feature>
<name>A0ABN9SKY2_9DINO</name>
<comment type="caution">
    <text evidence="6">The sequence shown here is derived from an EMBL/GenBank/DDBJ whole genome shotgun (WGS) entry which is preliminary data.</text>
</comment>
<dbReference type="Pfam" id="PF05383">
    <property type="entry name" value="La"/>
    <property type="match status" value="1"/>
</dbReference>